<keyword evidence="3" id="KW-0808">Transferase</keyword>
<dbReference type="PANTHER" id="PTHR32183:SF6">
    <property type="entry name" value="CYSTEINE SULFINATE DESULFINASE_CYSTEINE DESULFURASE AND RELATED ENZYMES"/>
    <property type="match status" value="1"/>
</dbReference>
<evidence type="ECO:0000256" key="2">
    <source>
        <dbReference type="ARBA" id="ARBA00022603"/>
    </source>
</evidence>
<keyword evidence="8" id="KW-1185">Reference proteome</keyword>
<evidence type="ECO:0000313" key="7">
    <source>
        <dbReference type="EMBL" id="GAA2113775.1"/>
    </source>
</evidence>
<dbReference type="CDD" id="cd02440">
    <property type="entry name" value="AdoMet_MTases"/>
    <property type="match status" value="1"/>
</dbReference>
<dbReference type="InterPro" id="IPR008854">
    <property type="entry name" value="TPMT"/>
</dbReference>
<sequence>MSSEPRQWTPRPWNGRADELAREHRSTEEPIGWFDRLYAEGVAGEVTMPWDHTEPNAALRAWAERDLVTPADPPPRPPGRGRAVVVGCGLGADAAYVASLGFDTVGFDLSPHAIEVARERFPDSGVEFRAADLLALPPEWLGAFDLVVEIYTVQAVPEPPRTDVAAGVRSLVAPGGTLLAVQFRASGEDDATEGPPFALGTTRMQSLSAGWEVVGLEELEGPLWRLECRRPA</sequence>
<keyword evidence="2 7" id="KW-0489">Methyltransferase</keyword>
<dbReference type="Gene3D" id="3.40.50.150">
    <property type="entry name" value="Vaccinia Virus protein VP39"/>
    <property type="match status" value="1"/>
</dbReference>
<evidence type="ECO:0000259" key="6">
    <source>
        <dbReference type="Pfam" id="PF13649"/>
    </source>
</evidence>
<dbReference type="GO" id="GO:0008168">
    <property type="term" value="F:methyltransferase activity"/>
    <property type="evidence" value="ECO:0007669"/>
    <property type="project" value="UniProtKB-KW"/>
</dbReference>
<dbReference type="Pfam" id="PF13649">
    <property type="entry name" value="Methyltransf_25"/>
    <property type="match status" value="1"/>
</dbReference>
<name>A0ABN2XLS2_9ACTN</name>
<dbReference type="PROSITE" id="PS51585">
    <property type="entry name" value="SAM_MT_TPMT"/>
    <property type="match status" value="1"/>
</dbReference>
<accession>A0ABN2XLS2</accession>
<dbReference type="GO" id="GO:0032259">
    <property type="term" value="P:methylation"/>
    <property type="evidence" value="ECO:0007669"/>
    <property type="project" value="UniProtKB-KW"/>
</dbReference>
<reference evidence="7 8" key="1">
    <citation type="journal article" date="2019" name="Int. J. Syst. Evol. Microbiol.">
        <title>The Global Catalogue of Microorganisms (GCM) 10K type strain sequencing project: providing services to taxonomists for standard genome sequencing and annotation.</title>
        <authorList>
            <consortium name="The Broad Institute Genomics Platform"/>
            <consortium name="The Broad Institute Genome Sequencing Center for Infectious Disease"/>
            <person name="Wu L."/>
            <person name="Ma J."/>
        </authorList>
    </citation>
    <scope>NUCLEOTIDE SEQUENCE [LARGE SCALE GENOMIC DNA]</scope>
    <source>
        <strain evidence="7 8">JCM 16021</strain>
    </source>
</reference>
<dbReference type="EMBL" id="BAAAQQ010000001">
    <property type="protein sequence ID" value="GAA2113775.1"/>
    <property type="molecule type" value="Genomic_DNA"/>
</dbReference>
<evidence type="ECO:0000256" key="1">
    <source>
        <dbReference type="ARBA" id="ARBA00022553"/>
    </source>
</evidence>
<dbReference type="InterPro" id="IPR029063">
    <property type="entry name" value="SAM-dependent_MTases_sf"/>
</dbReference>
<evidence type="ECO:0000313" key="8">
    <source>
        <dbReference type="Proteomes" id="UP001500575"/>
    </source>
</evidence>
<evidence type="ECO:0000256" key="5">
    <source>
        <dbReference type="SAM" id="MobiDB-lite"/>
    </source>
</evidence>
<feature type="domain" description="Methyltransferase" evidence="6">
    <location>
        <begin position="86"/>
        <end position="176"/>
    </location>
</feature>
<dbReference type="PANTHER" id="PTHR32183">
    <property type="match status" value="1"/>
</dbReference>
<gene>
    <name evidence="7" type="ORF">GCM10009843_01800</name>
</gene>
<keyword evidence="1" id="KW-0597">Phosphoprotein</keyword>
<proteinExistence type="predicted"/>
<feature type="compositionally biased region" description="Basic and acidic residues" evidence="5">
    <location>
        <begin position="16"/>
        <end position="27"/>
    </location>
</feature>
<evidence type="ECO:0000256" key="4">
    <source>
        <dbReference type="ARBA" id="ARBA00022691"/>
    </source>
</evidence>
<dbReference type="InterPro" id="IPR041698">
    <property type="entry name" value="Methyltransf_25"/>
</dbReference>
<evidence type="ECO:0000256" key="3">
    <source>
        <dbReference type="ARBA" id="ARBA00022679"/>
    </source>
</evidence>
<protein>
    <submittedName>
        <fullName evidence="7">Methyltransferase domain-containing protein</fullName>
    </submittedName>
</protein>
<comment type="caution">
    <text evidence="7">The sequence shown here is derived from an EMBL/GenBank/DDBJ whole genome shotgun (WGS) entry which is preliminary data.</text>
</comment>
<keyword evidence="4" id="KW-0949">S-adenosyl-L-methionine</keyword>
<feature type="region of interest" description="Disordered" evidence="5">
    <location>
        <begin position="1"/>
        <end position="27"/>
    </location>
</feature>
<dbReference type="RefSeq" id="WP_344301615.1">
    <property type="nucleotide sequence ID" value="NZ_BAAAQQ010000001.1"/>
</dbReference>
<dbReference type="SUPFAM" id="SSF53335">
    <property type="entry name" value="S-adenosyl-L-methionine-dependent methyltransferases"/>
    <property type="match status" value="1"/>
</dbReference>
<organism evidence="7 8">
    <name type="scientific">Nocardioides bigeumensis</name>
    <dbReference type="NCBI Taxonomy" id="433657"/>
    <lineage>
        <taxon>Bacteria</taxon>
        <taxon>Bacillati</taxon>
        <taxon>Actinomycetota</taxon>
        <taxon>Actinomycetes</taxon>
        <taxon>Propionibacteriales</taxon>
        <taxon>Nocardioidaceae</taxon>
        <taxon>Nocardioides</taxon>
    </lineage>
</organism>
<dbReference type="Proteomes" id="UP001500575">
    <property type="component" value="Unassembled WGS sequence"/>
</dbReference>